<comment type="caution">
    <text evidence="1">The sequence shown here is derived from an EMBL/GenBank/DDBJ whole genome shotgun (WGS) entry which is preliminary data.</text>
</comment>
<dbReference type="EMBL" id="JBJQND010000007">
    <property type="protein sequence ID" value="KAL3872132.1"/>
    <property type="molecule type" value="Genomic_DNA"/>
</dbReference>
<accession>A0ABD3WDZ0</accession>
<protein>
    <submittedName>
        <fullName evidence="1">Uncharacterized protein</fullName>
    </submittedName>
</protein>
<dbReference type="Proteomes" id="UP001634394">
    <property type="component" value="Unassembled WGS sequence"/>
</dbReference>
<feature type="non-terminal residue" evidence="1">
    <location>
        <position position="1"/>
    </location>
</feature>
<keyword evidence="2" id="KW-1185">Reference proteome</keyword>
<gene>
    <name evidence="1" type="ORF">ACJMK2_040084</name>
</gene>
<organism evidence="1 2">
    <name type="scientific">Sinanodonta woodiana</name>
    <name type="common">Chinese pond mussel</name>
    <name type="synonym">Anodonta woodiana</name>
    <dbReference type="NCBI Taxonomy" id="1069815"/>
    <lineage>
        <taxon>Eukaryota</taxon>
        <taxon>Metazoa</taxon>
        <taxon>Spiralia</taxon>
        <taxon>Lophotrochozoa</taxon>
        <taxon>Mollusca</taxon>
        <taxon>Bivalvia</taxon>
        <taxon>Autobranchia</taxon>
        <taxon>Heteroconchia</taxon>
        <taxon>Palaeoheterodonta</taxon>
        <taxon>Unionida</taxon>
        <taxon>Unionoidea</taxon>
        <taxon>Unionidae</taxon>
        <taxon>Unioninae</taxon>
        <taxon>Sinanodonta</taxon>
    </lineage>
</organism>
<proteinExistence type="predicted"/>
<name>A0ABD3WDZ0_SINWO</name>
<evidence type="ECO:0000313" key="1">
    <source>
        <dbReference type="EMBL" id="KAL3872132.1"/>
    </source>
</evidence>
<dbReference type="AlphaFoldDB" id="A0ABD3WDZ0"/>
<reference evidence="1 2" key="1">
    <citation type="submission" date="2024-11" db="EMBL/GenBank/DDBJ databases">
        <title>Chromosome-level genome assembly of the freshwater bivalve Anodonta woodiana.</title>
        <authorList>
            <person name="Chen X."/>
        </authorList>
    </citation>
    <scope>NUCLEOTIDE SEQUENCE [LARGE SCALE GENOMIC DNA]</scope>
    <source>
        <strain evidence="1">MN2024</strain>
        <tissue evidence="1">Gills</tissue>
    </source>
</reference>
<evidence type="ECO:0000313" key="2">
    <source>
        <dbReference type="Proteomes" id="UP001634394"/>
    </source>
</evidence>
<sequence>RHLSQPATFVITSDICPKQVILSQPVTFIPTATLSQEATFSQLATSVRTSDICPNQRQTVYLRMTAAHIMHQGS</sequence>